<dbReference type="GO" id="GO:0005886">
    <property type="term" value="C:plasma membrane"/>
    <property type="evidence" value="ECO:0007669"/>
    <property type="project" value="UniProtKB-SubCell"/>
</dbReference>
<gene>
    <name evidence="9" type="ORF">HNR22_001782</name>
</gene>
<evidence type="ECO:0000256" key="2">
    <source>
        <dbReference type="ARBA" id="ARBA00022475"/>
    </source>
</evidence>
<keyword evidence="4 7" id="KW-1133">Transmembrane helix</keyword>
<evidence type="ECO:0000256" key="1">
    <source>
        <dbReference type="ARBA" id="ARBA00004651"/>
    </source>
</evidence>
<evidence type="ECO:0000313" key="9">
    <source>
        <dbReference type="EMBL" id="NYH42055.1"/>
    </source>
</evidence>
<dbReference type="RefSeq" id="WP_179779946.1">
    <property type="nucleotide sequence ID" value="NZ_JACCHK010000001.1"/>
</dbReference>
<accession>A0A7Z0BDM9</accession>
<feature type="transmembrane region" description="Helical" evidence="7">
    <location>
        <begin position="20"/>
        <end position="44"/>
    </location>
</feature>
<dbReference type="PANTHER" id="PTHR30572:SF4">
    <property type="entry name" value="ABC TRANSPORTER PERMEASE YTRF"/>
    <property type="match status" value="1"/>
</dbReference>
<keyword evidence="2" id="KW-1003">Cell membrane</keyword>
<feature type="transmembrane region" description="Helical" evidence="7">
    <location>
        <begin position="110"/>
        <end position="127"/>
    </location>
</feature>
<proteinExistence type="inferred from homology"/>
<organism evidence="9 10">
    <name type="scientific">Micromonospora jinlongensis</name>
    <dbReference type="NCBI Taxonomy" id="1287877"/>
    <lineage>
        <taxon>Bacteria</taxon>
        <taxon>Bacillati</taxon>
        <taxon>Actinomycetota</taxon>
        <taxon>Actinomycetes</taxon>
        <taxon>Micromonosporales</taxon>
        <taxon>Micromonosporaceae</taxon>
        <taxon>Micromonospora</taxon>
    </lineage>
</organism>
<evidence type="ECO:0000256" key="4">
    <source>
        <dbReference type="ARBA" id="ARBA00022989"/>
    </source>
</evidence>
<keyword evidence="5 7" id="KW-0472">Membrane</keyword>
<evidence type="ECO:0000256" key="3">
    <source>
        <dbReference type="ARBA" id="ARBA00022692"/>
    </source>
</evidence>
<comment type="subcellular location">
    <subcellularLocation>
        <location evidence="1">Cell membrane</location>
        <topology evidence="1">Multi-pass membrane protein</topology>
    </subcellularLocation>
</comment>
<comment type="caution">
    <text evidence="9">The sequence shown here is derived from an EMBL/GenBank/DDBJ whole genome shotgun (WGS) entry which is preliminary data.</text>
</comment>
<dbReference type="Proteomes" id="UP000523545">
    <property type="component" value="Unassembled WGS sequence"/>
</dbReference>
<dbReference type="EMBL" id="JACCHK010000001">
    <property type="protein sequence ID" value="NYH42055.1"/>
    <property type="molecule type" value="Genomic_DNA"/>
</dbReference>
<dbReference type="InterPro" id="IPR050250">
    <property type="entry name" value="Macrolide_Exporter_MacB"/>
</dbReference>
<evidence type="ECO:0000256" key="5">
    <source>
        <dbReference type="ARBA" id="ARBA00023136"/>
    </source>
</evidence>
<evidence type="ECO:0000256" key="6">
    <source>
        <dbReference type="ARBA" id="ARBA00038076"/>
    </source>
</evidence>
<evidence type="ECO:0000256" key="7">
    <source>
        <dbReference type="SAM" id="Phobius"/>
    </source>
</evidence>
<dbReference type="AlphaFoldDB" id="A0A7Z0BDM9"/>
<evidence type="ECO:0000313" key="10">
    <source>
        <dbReference type="Proteomes" id="UP000523545"/>
    </source>
</evidence>
<keyword evidence="10" id="KW-1185">Reference proteome</keyword>
<sequence length="145" mass="15027">MLADARDDAEGDLREVLQVLLALLGLTVIVPVVGVGTTAVLSLVEPIRKSGLLRAVGISRDRLRAMLNLEAGLYGLLGAVIGLVLALPYFWLTMAALRDSVPVEFPAGRLALVVLTLAAAAALAGPLPARRAARISPVADLGADD</sequence>
<reference evidence="9 10" key="1">
    <citation type="submission" date="2020-07" db="EMBL/GenBank/DDBJ databases">
        <title>Sequencing the genomes of 1000 actinobacteria strains.</title>
        <authorList>
            <person name="Klenk H.-P."/>
        </authorList>
    </citation>
    <scope>NUCLEOTIDE SEQUENCE [LARGE SCALE GENOMIC DNA]</scope>
    <source>
        <strain evidence="9 10">DSM 45876</strain>
    </source>
</reference>
<protein>
    <submittedName>
        <fullName evidence="9">Putative ABC transport system permease protein</fullName>
    </submittedName>
</protein>
<dbReference type="Pfam" id="PF02687">
    <property type="entry name" value="FtsX"/>
    <property type="match status" value="1"/>
</dbReference>
<name>A0A7Z0BDM9_9ACTN</name>
<keyword evidence="3 7" id="KW-0812">Transmembrane</keyword>
<dbReference type="PANTHER" id="PTHR30572">
    <property type="entry name" value="MEMBRANE COMPONENT OF TRANSPORTER-RELATED"/>
    <property type="match status" value="1"/>
</dbReference>
<dbReference type="GO" id="GO:0022857">
    <property type="term" value="F:transmembrane transporter activity"/>
    <property type="evidence" value="ECO:0007669"/>
    <property type="project" value="TreeGrafter"/>
</dbReference>
<feature type="domain" description="ABC3 transporter permease C-terminal" evidence="8">
    <location>
        <begin position="23"/>
        <end position="137"/>
    </location>
</feature>
<feature type="transmembrane region" description="Helical" evidence="7">
    <location>
        <begin position="65"/>
        <end position="90"/>
    </location>
</feature>
<dbReference type="InterPro" id="IPR003838">
    <property type="entry name" value="ABC3_permease_C"/>
</dbReference>
<evidence type="ECO:0000259" key="8">
    <source>
        <dbReference type="Pfam" id="PF02687"/>
    </source>
</evidence>
<comment type="similarity">
    <text evidence="6">Belongs to the ABC-4 integral membrane protein family.</text>
</comment>